<organism evidence="2 4">
    <name type="scientific">Methanobacterium formicicum</name>
    <dbReference type="NCBI Taxonomy" id="2162"/>
    <lineage>
        <taxon>Archaea</taxon>
        <taxon>Methanobacteriati</taxon>
        <taxon>Methanobacteriota</taxon>
        <taxon>Methanomada group</taxon>
        <taxon>Methanobacteria</taxon>
        <taxon>Methanobacteriales</taxon>
        <taxon>Methanobacteriaceae</taxon>
        <taxon>Methanobacterium</taxon>
    </lineage>
</organism>
<dbReference type="AlphaFoldDB" id="A0A089ZGD7"/>
<gene>
    <name evidence="2" type="ORF">BRM9_1305</name>
    <name evidence="3" type="ORF">MB9_1007</name>
</gene>
<proteinExistence type="predicted"/>
<dbReference type="Proteomes" id="UP000029661">
    <property type="component" value="Chromosome"/>
</dbReference>
<keyword evidence="2" id="KW-0808">Transferase</keyword>
<dbReference type="EMBL" id="CP006933">
    <property type="protein sequence ID" value="AIS32120.1"/>
    <property type="molecule type" value="Genomic_DNA"/>
</dbReference>
<evidence type="ECO:0000313" key="5">
    <source>
        <dbReference type="Proteomes" id="UP000062768"/>
    </source>
</evidence>
<dbReference type="SUPFAM" id="SSF53448">
    <property type="entry name" value="Nucleotide-diphospho-sugar transferases"/>
    <property type="match status" value="1"/>
</dbReference>
<dbReference type="GO" id="GO:0016740">
    <property type="term" value="F:transferase activity"/>
    <property type="evidence" value="ECO:0007669"/>
    <property type="project" value="UniProtKB-KW"/>
</dbReference>
<keyword evidence="5" id="KW-1185">Reference proteome</keyword>
<evidence type="ECO:0000313" key="4">
    <source>
        <dbReference type="Proteomes" id="UP000029661"/>
    </source>
</evidence>
<protein>
    <submittedName>
        <fullName evidence="3">Family 2 glycosyl transferase</fullName>
    </submittedName>
    <submittedName>
        <fullName evidence="2">Glycosyl transferase GT2 family</fullName>
    </submittedName>
</protein>
<dbReference type="KEGG" id="mfc:BRM9_1305"/>
<evidence type="ECO:0000259" key="1">
    <source>
        <dbReference type="Pfam" id="PF13712"/>
    </source>
</evidence>
<dbReference type="Pfam" id="PF13712">
    <property type="entry name" value="Glyco_tranf_2_5"/>
    <property type="match status" value="1"/>
</dbReference>
<evidence type="ECO:0000313" key="2">
    <source>
        <dbReference type="EMBL" id="AIS32120.1"/>
    </source>
</evidence>
<reference evidence="2" key="1">
    <citation type="submission" date="2013-12" db="EMBL/GenBank/DDBJ databases">
        <title>The complete genome sequence of Methanobacterium sp. BRM9.</title>
        <authorList>
            <consortium name="Pastoral Greenhouse Gas Research Consortium"/>
            <person name="Kelly W.J."/>
            <person name="Leahy S.C."/>
            <person name="Perry R."/>
            <person name="Li D."/>
            <person name="Altermann E."/>
            <person name="Lambie S.C."/>
            <person name="Attwood G.T."/>
        </authorList>
    </citation>
    <scope>NUCLEOTIDE SEQUENCE [LARGE SCALE GENOMIC DNA]</scope>
    <source>
        <strain evidence="2">BRM9</strain>
    </source>
</reference>
<dbReference type="EMBL" id="LN734822">
    <property type="protein sequence ID" value="CEL24646.1"/>
    <property type="molecule type" value="Genomic_DNA"/>
</dbReference>
<dbReference type="STRING" id="2162.BRM9_1305"/>
<dbReference type="OrthoDB" id="81511at2157"/>
<dbReference type="GeneID" id="24792467"/>
<reference evidence="3" key="2">
    <citation type="submission" date="2014-09" db="EMBL/GenBank/DDBJ databases">
        <authorList>
            <person name="Bishop-Lilly K.A."/>
            <person name="Broomall S.M."/>
            <person name="Chain P.S."/>
            <person name="Chertkov O."/>
            <person name="Coyne S.R."/>
            <person name="Daligault H.E."/>
            <person name="Davenport K.W."/>
            <person name="Erkkila T."/>
            <person name="Frey K.G."/>
            <person name="Gibbons H.S."/>
            <person name="Gu W."/>
            <person name="Jaissle J."/>
            <person name="Johnson S.L."/>
            <person name="Koroleva G.I."/>
            <person name="Ladner J.T."/>
            <person name="Lo C.-C."/>
            <person name="Minogue T.D."/>
            <person name="Munk C."/>
            <person name="Palacios G.F."/>
            <person name="Redden C.L."/>
            <person name="Rosenzweig C.N."/>
            <person name="Scholz M.B."/>
            <person name="Teshima H."/>
            <person name="Xu Y."/>
        </authorList>
    </citation>
    <scope>NUCLEOTIDE SEQUENCE</scope>
    <source>
        <strain evidence="3">Mb9</strain>
    </source>
</reference>
<dbReference type="Proteomes" id="UP000062768">
    <property type="component" value="Chromosome I"/>
</dbReference>
<sequence length="248" mass="28535">MISVVCVYNNEEILDKFLMKSLKKQSVDYELILMDNTSNQFKSAAEALNHGAKKAKGHYIMFVHQDIDLKSDEWLKNTETLLNSLDNLGVAGVAGVSPWDEDEKVSNITQGFPPQKISDNHIDTPQKVQTVDECLFIIPRSVFEILKFDEVVCNNWHLYGVDYCLTALNKGLDVFVIPSEVYHSSPGDSMSENYYVTLGNILKKHKKYHRFIFTTMGGWTSLYPLYIQKRRPLVKKKLLTIFQKIYQK</sequence>
<evidence type="ECO:0000313" key="3">
    <source>
        <dbReference type="EMBL" id="CEL24646.1"/>
    </source>
</evidence>
<dbReference type="InterPro" id="IPR029044">
    <property type="entry name" value="Nucleotide-diphossugar_trans"/>
</dbReference>
<dbReference type="PATRIC" id="fig|2162.10.peg.1052"/>
<dbReference type="InterPro" id="IPR059123">
    <property type="entry name" value="StrF_dom"/>
</dbReference>
<dbReference type="Gene3D" id="3.90.550.10">
    <property type="entry name" value="Spore Coat Polysaccharide Biosynthesis Protein SpsA, Chain A"/>
    <property type="match status" value="1"/>
</dbReference>
<accession>A0A089ZGD7</accession>
<feature type="domain" description="Streptomycin biosynthesis protein StrF" evidence="1">
    <location>
        <begin position="5"/>
        <end position="177"/>
    </location>
</feature>
<dbReference type="RefSeq" id="WP_048085203.1">
    <property type="nucleotide sequence ID" value="NZ_CP006933.1"/>
</dbReference>
<name>A0A089ZGD7_METFO</name>